<comment type="similarity">
    <text evidence="1 2">Belongs to the enoyl-CoA hydratase/isomerase family.</text>
</comment>
<dbReference type="EMBL" id="SADE01000002">
    <property type="protein sequence ID" value="RVU36427.1"/>
    <property type="molecule type" value="Genomic_DNA"/>
</dbReference>
<evidence type="ECO:0000256" key="1">
    <source>
        <dbReference type="ARBA" id="ARBA00005254"/>
    </source>
</evidence>
<dbReference type="SUPFAM" id="SSF52096">
    <property type="entry name" value="ClpP/crotonase"/>
    <property type="match status" value="1"/>
</dbReference>
<dbReference type="CDD" id="cd06558">
    <property type="entry name" value="crotonase-like"/>
    <property type="match status" value="1"/>
</dbReference>
<dbReference type="Gene3D" id="3.90.226.10">
    <property type="entry name" value="2-enoyl-CoA Hydratase, Chain A, domain 1"/>
    <property type="match status" value="1"/>
</dbReference>
<dbReference type="InterPro" id="IPR029045">
    <property type="entry name" value="ClpP/crotonase-like_dom_sf"/>
</dbReference>
<evidence type="ECO:0000313" key="4">
    <source>
        <dbReference type="Proteomes" id="UP000287447"/>
    </source>
</evidence>
<sequence length="253" mass="26760">MTENVLVERRGRINLIAINRPQARNAVDPDTADALKAAFEAGEKDDDVFVHILTGTDGVFCAGYDLKSLAVGREIAPEAPMGPTWLSLSKPSIAAVEGPAVAGGLELALMCDMRVAGEGAVFGVYCRRWGVPLIDGGTVRLPRLIGQSRALDMILTGRPVEAAEALNFGLANRVVEKGEALNAAVEIAAQLAAFPQTCLRNDRASALKQWSLPEAEALRFESEIGRHSFDSDAVSGASRFAGGKGRGGDFAEI</sequence>
<comment type="caution">
    <text evidence="3">The sequence shown here is derived from an EMBL/GenBank/DDBJ whole genome shotgun (WGS) entry which is preliminary data.</text>
</comment>
<dbReference type="InterPro" id="IPR018376">
    <property type="entry name" value="Enoyl-CoA_hyd/isom_CS"/>
</dbReference>
<dbReference type="Pfam" id="PF00378">
    <property type="entry name" value="ECH_1"/>
    <property type="match status" value="1"/>
</dbReference>
<dbReference type="Gene3D" id="1.10.287.2460">
    <property type="match status" value="1"/>
</dbReference>
<dbReference type="InterPro" id="IPR001753">
    <property type="entry name" value="Enoyl-CoA_hydra/iso"/>
</dbReference>
<organism evidence="3 4">
    <name type="scientific">Hwanghaeella grinnelliae</name>
    <dbReference type="NCBI Taxonomy" id="2500179"/>
    <lineage>
        <taxon>Bacteria</taxon>
        <taxon>Pseudomonadati</taxon>
        <taxon>Pseudomonadota</taxon>
        <taxon>Alphaproteobacteria</taxon>
        <taxon>Rhodospirillales</taxon>
        <taxon>Rhodospirillaceae</taxon>
        <taxon>Hwanghaeella</taxon>
    </lineage>
</organism>
<dbReference type="Proteomes" id="UP000287447">
    <property type="component" value="Unassembled WGS sequence"/>
</dbReference>
<dbReference type="PROSITE" id="PS00166">
    <property type="entry name" value="ENOYL_COA_HYDRATASE"/>
    <property type="match status" value="1"/>
</dbReference>
<dbReference type="AlphaFoldDB" id="A0A3S2VQ74"/>
<dbReference type="RefSeq" id="WP_127765903.1">
    <property type="nucleotide sequence ID" value="NZ_SADE01000002.1"/>
</dbReference>
<accession>A0A3S2VQ74</accession>
<evidence type="ECO:0000256" key="2">
    <source>
        <dbReference type="RuleBase" id="RU003707"/>
    </source>
</evidence>
<dbReference type="PANTHER" id="PTHR43802">
    <property type="entry name" value="ENOYL-COA HYDRATASE"/>
    <property type="match status" value="1"/>
</dbReference>
<dbReference type="NCBIfam" id="NF006108">
    <property type="entry name" value="PRK08259.1"/>
    <property type="match status" value="1"/>
</dbReference>
<evidence type="ECO:0000313" key="3">
    <source>
        <dbReference type="EMBL" id="RVU36427.1"/>
    </source>
</evidence>
<keyword evidence="4" id="KW-1185">Reference proteome</keyword>
<gene>
    <name evidence="3" type="ORF">EOI86_14585</name>
</gene>
<name>A0A3S2VQ74_9PROT</name>
<dbReference type="GO" id="GO:0003824">
    <property type="term" value="F:catalytic activity"/>
    <property type="evidence" value="ECO:0007669"/>
    <property type="project" value="InterPro"/>
</dbReference>
<dbReference type="OrthoDB" id="5730382at2"/>
<protein>
    <submittedName>
        <fullName evidence="3">Crotonase/enoyl-CoA hydratase family protein</fullName>
    </submittedName>
</protein>
<proteinExistence type="inferred from homology"/>
<reference evidence="4" key="1">
    <citation type="submission" date="2019-01" db="EMBL/GenBank/DDBJ databases">
        <title>Gri0909 isolated from a small marine red alga.</title>
        <authorList>
            <person name="Kim J."/>
            <person name="Jeong S.E."/>
            <person name="Jeon C.O."/>
        </authorList>
    </citation>
    <scope>NUCLEOTIDE SEQUENCE [LARGE SCALE GENOMIC DNA]</scope>
    <source>
        <strain evidence="4">Gri0909</strain>
    </source>
</reference>
<dbReference type="PANTHER" id="PTHR43802:SF1">
    <property type="entry name" value="IP11341P-RELATED"/>
    <property type="match status" value="1"/>
</dbReference>